<organism evidence="2 3">
    <name type="scientific">Symbiodinium microadriaticum</name>
    <name type="common">Dinoflagellate</name>
    <name type="synonym">Zooxanthella microadriatica</name>
    <dbReference type="NCBI Taxonomy" id="2951"/>
    <lineage>
        <taxon>Eukaryota</taxon>
        <taxon>Sar</taxon>
        <taxon>Alveolata</taxon>
        <taxon>Dinophyceae</taxon>
        <taxon>Suessiales</taxon>
        <taxon>Symbiodiniaceae</taxon>
        <taxon>Symbiodinium</taxon>
    </lineage>
</organism>
<sequence>MVPTPSAPQKLEEVLADAADLPVFSESASVCASLELYSSEASAPASSEGDSSMMLLTLVSSSVCSEGQSLLYSDASSLLRKQSLRSQRTKEVLHEFLQENRFGLDVLEPRTRPRCFLWSKELVYPIHVAAALGDAYIVRLLLKAGADLKQKTSRGRTAADIAAQEDRYGSHREVLELVRGAIKVMSLRDFMRLAESSLLP</sequence>
<evidence type="ECO:0000313" key="3">
    <source>
        <dbReference type="Proteomes" id="UP000186817"/>
    </source>
</evidence>
<dbReference type="EMBL" id="LSRX01000031">
    <property type="protein sequence ID" value="OLQ13168.1"/>
    <property type="molecule type" value="Genomic_DNA"/>
</dbReference>
<dbReference type="Pfam" id="PF13857">
    <property type="entry name" value="Ank_5"/>
    <property type="match status" value="1"/>
</dbReference>
<proteinExistence type="predicted"/>
<dbReference type="Proteomes" id="UP000186817">
    <property type="component" value="Unassembled WGS sequence"/>
</dbReference>
<dbReference type="AlphaFoldDB" id="A0A1Q9F0F3"/>
<dbReference type="PROSITE" id="PS50088">
    <property type="entry name" value="ANK_REPEAT"/>
    <property type="match status" value="1"/>
</dbReference>
<accession>A0A1Q9F0F3</accession>
<protein>
    <submittedName>
        <fullName evidence="2">Caskin-2</fullName>
    </submittedName>
</protein>
<comment type="caution">
    <text evidence="2">The sequence shown here is derived from an EMBL/GenBank/DDBJ whole genome shotgun (WGS) entry which is preliminary data.</text>
</comment>
<dbReference type="SUPFAM" id="SSF48403">
    <property type="entry name" value="Ankyrin repeat"/>
    <property type="match status" value="1"/>
</dbReference>
<keyword evidence="1" id="KW-0040">ANK repeat</keyword>
<evidence type="ECO:0000313" key="2">
    <source>
        <dbReference type="EMBL" id="OLQ13168.1"/>
    </source>
</evidence>
<dbReference type="InterPro" id="IPR002110">
    <property type="entry name" value="Ankyrin_rpt"/>
</dbReference>
<dbReference type="OrthoDB" id="539213at2759"/>
<keyword evidence="3" id="KW-1185">Reference proteome</keyword>
<feature type="repeat" description="ANK" evidence="1">
    <location>
        <begin position="121"/>
        <end position="153"/>
    </location>
</feature>
<dbReference type="PROSITE" id="PS50297">
    <property type="entry name" value="ANK_REP_REGION"/>
    <property type="match status" value="1"/>
</dbReference>
<dbReference type="InterPro" id="IPR036770">
    <property type="entry name" value="Ankyrin_rpt-contain_sf"/>
</dbReference>
<reference evidence="2 3" key="1">
    <citation type="submission" date="2016-02" db="EMBL/GenBank/DDBJ databases">
        <title>Genome analysis of coral dinoflagellate symbionts highlights evolutionary adaptations to a symbiotic lifestyle.</title>
        <authorList>
            <person name="Aranda M."/>
            <person name="Li Y."/>
            <person name="Liew Y.J."/>
            <person name="Baumgarten S."/>
            <person name="Simakov O."/>
            <person name="Wilson M."/>
            <person name="Piel J."/>
            <person name="Ashoor H."/>
            <person name="Bougouffa S."/>
            <person name="Bajic V.B."/>
            <person name="Ryu T."/>
            <person name="Ravasi T."/>
            <person name="Bayer T."/>
            <person name="Micklem G."/>
            <person name="Kim H."/>
            <person name="Bhak J."/>
            <person name="Lajeunesse T.C."/>
            <person name="Voolstra C.R."/>
        </authorList>
    </citation>
    <scope>NUCLEOTIDE SEQUENCE [LARGE SCALE GENOMIC DNA]</scope>
    <source>
        <strain evidence="2 3">CCMP2467</strain>
    </source>
</reference>
<name>A0A1Q9F0F3_SYMMI</name>
<gene>
    <name evidence="2" type="primary">Caskin2</name>
    <name evidence="2" type="ORF">AK812_SmicGene2788</name>
</gene>
<dbReference type="Gene3D" id="1.25.40.20">
    <property type="entry name" value="Ankyrin repeat-containing domain"/>
    <property type="match status" value="1"/>
</dbReference>
<evidence type="ECO:0000256" key="1">
    <source>
        <dbReference type="PROSITE-ProRule" id="PRU00023"/>
    </source>
</evidence>